<dbReference type="Gene3D" id="3.30.1150.10">
    <property type="match status" value="1"/>
</dbReference>
<dbReference type="Proteomes" id="UP001521074">
    <property type="component" value="Unassembled WGS sequence"/>
</dbReference>
<accession>A0ABS8VYA5</accession>
<feature type="signal peptide" evidence="10">
    <location>
        <begin position="1"/>
        <end position="32"/>
    </location>
</feature>
<keyword evidence="5" id="KW-0997">Cell inner membrane</keyword>
<gene>
    <name evidence="12" type="ORF">LWC05_12580</name>
</gene>
<proteinExistence type="inferred from homology"/>
<evidence type="ECO:0000256" key="4">
    <source>
        <dbReference type="ARBA" id="ARBA00022475"/>
    </source>
</evidence>
<protein>
    <submittedName>
        <fullName evidence="12">Energy transducer TonB</fullName>
    </submittedName>
</protein>
<keyword evidence="10" id="KW-0732">Signal</keyword>
<evidence type="ECO:0000313" key="12">
    <source>
        <dbReference type="EMBL" id="MCE0744714.1"/>
    </source>
</evidence>
<dbReference type="InterPro" id="IPR006260">
    <property type="entry name" value="TonB/TolA_C"/>
</dbReference>
<dbReference type="NCBIfam" id="TIGR01352">
    <property type="entry name" value="tonB_Cterm"/>
    <property type="match status" value="1"/>
</dbReference>
<evidence type="ECO:0000256" key="6">
    <source>
        <dbReference type="ARBA" id="ARBA00022692"/>
    </source>
</evidence>
<reference evidence="12 13" key="1">
    <citation type="submission" date="2021-12" db="EMBL/GenBank/DDBJ databases">
        <title>Genome sequence of Acetobacter sicerae DmPark20a_162.</title>
        <authorList>
            <person name="Chaston J.M."/>
        </authorList>
    </citation>
    <scope>NUCLEOTIDE SEQUENCE [LARGE SCALE GENOMIC DNA]</scope>
    <source>
        <strain evidence="12 13">DmPark20a_162</strain>
    </source>
</reference>
<keyword evidence="9" id="KW-0472">Membrane</keyword>
<dbReference type="PANTHER" id="PTHR33446">
    <property type="entry name" value="PROTEIN TONB-RELATED"/>
    <property type="match status" value="1"/>
</dbReference>
<evidence type="ECO:0000256" key="9">
    <source>
        <dbReference type="ARBA" id="ARBA00023136"/>
    </source>
</evidence>
<dbReference type="PANTHER" id="PTHR33446:SF2">
    <property type="entry name" value="PROTEIN TONB"/>
    <property type="match status" value="1"/>
</dbReference>
<evidence type="ECO:0000256" key="2">
    <source>
        <dbReference type="ARBA" id="ARBA00006555"/>
    </source>
</evidence>
<evidence type="ECO:0000259" key="11">
    <source>
        <dbReference type="PROSITE" id="PS52015"/>
    </source>
</evidence>
<comment type="similarity">
    <text evidence="2">Belongs to the TonB family.</text>
</comment>
<keyword evidence="13" id="KW-1185">Reference proteome</keyword>
<dbReference type="PROSITE" id="PS52015">
    <property type="entry name" value="TONB_CTD"/>
    <property type="match status" value="1"/>
</dbReference>
<keyword evidence="7" id="KW-0653">Protein transport</keyword>
<dbReference type="EMBL" id="JAJSOJ010000043">
    <property type="protein sequence ID" value="MCE0744714.1"/>
    <property type="molecule type" value="Genomic_DNA"/>
</dbReference>
<dbReference type="Pfam" id="PF03544">
    <property type="entry name" value="TonB_C"/>
    <property type="match status" value="1"/>
</dbReference>
<evidence type="ECO:0000256" key="5">
    <source>
        <dbReference type="ARBA" id="ARBA00022519"/>
    </source>
</evidence>
<dbReference type="InterPro" id="IPR051045">
    <property type="entry name" value="TonB-dependent_transducer"/>
</dbReference>
<evidence type="ECO:0000256" key="8">
    <source>
        <dbReference type="ARBA" id="ARBA00022989"/>
    </source>
</evidence>
<feature type="domain" description="TonB C-terminal" evidence="11">
    <location>
        <begin position="44"/>
        <end position="141"/>
    </location>
</feature>
<keyword evidence="3" id="KW-0813">Transport</keyword>
<name>A0ABS8VYA5_9PROT</name>
<dbReference type="RefSeq" id="WP_232878504.1">
    <property type="nucleotide sequence ID" value="NZ_JAJSOJ010000043.1"/>
</dbReference>
<evidence type="ECO:0000256" key="10">
    <source>
        <dbReference type="SAM" id="SignalP"/>
    </source>
</evidence>
<evidence type="ECO:0000256" key="1">
    <source>
        <dbReference type="ARBA" id="ARBA00004383"/>
    </source>
</evidence>
<comment type="subcellular location">
    <subcellularLocation>
        <location evidence="1">Cell inner membrane</location>
        <topology evidence="1">Single-pass membrane protein</topology>
        <orientation evidence="1">Periplasmic side</orientation>
    </subcellularLocation>
</comment>
<sequence length="142" mass="15695">MRRRQYRVPGRYLFPVIGLLVFSALSPQQGQAQSVTESQNDLALWQAGIVSRLTDIRHYPPQARADHEQGIVLVGFAIDRSGRILTPSLARSSGHPLLDEEALAMLRRVGNLPPPPSSLPQDPVFLTLPVMFCLSAKNCPRS</sequence>
<organism evidence="12 13">
    <name type="scientific">Acetobacter sicerae</name>
    <dbReference type="NCBI Taxonomy" id="85325"/>
    <lineage>
        <taxon>Bacteria</taxon>
        <taxon>Pseudomonadati</taxon>
        <taxon>Pseudomonadota</taxon>
        <taxon>Alphaproteobacteria</taxon>
        <taxon>Acetobacterales</taxon>
        <taxon>Acetobacteraceae</taxon>
        <taxon>Acetobacter</taxon>
    </lineage>
</organism>
<feature type="chain" id="PRO_5046742375" evidence="10">
    <location>
        <begin position="33"/>
        <end position="142"/>
    </location>
</feature>
<dbReference type="InterPro" id="IPR037682">
    <property type="entry name" value="TonB_C"/>
</dbReference>
<keyword evidence="4" id="KW-1003">Cell membrane</keyword>
<comment type="caution">
    <text evidence="12">The sequence shown here is derived from an EMBL/GenBank/DDBJ whole genome shotgun (WGS) entry which is preliminary data.</text>
</comment>
<keyword evidence="8" id="KW-1133">Transmembrane helix</keyword>
<keyword evidence="6" id="KW-0812">Transmembrane</keyword>
<evidence type="ECO:0000256" key="3">
    <source>
        <dbReference type="ARBA" id="ARBA00022448"/>
    </source>
</evidence>
<evidence type="ECO:0000313" key="13">
    <source>
        <dbReference type="Proteomes" id="UP001521074"/>
    </source>
</evidence>
<dbReference type="SUPFAM" id="SSF74653">
    <property type="entry name" value="TolA/TonB C-terminal domain"/>
    <property type="match status" value="1"/>
</dbReference>
<evidence type="ECO:0000256" key="7">
    <source>
        <dbReference type="ARBA" id="ARBA00022927"/>
    </source>
</evidence>